<accession>A0A8J2KMN9</accession>
<dbReference type="EMBL" id="CAJVCH010167186">
    <property type="protein sequence ID" value="CAG7728710.1"/>
    <property type="molecule type" value="Genomic_DNA"/>
</dbReference>
<dbReference type="InterPro" id="IPR002073">
    <property type="entry name" value="PDEase_catalytic_dom"/>
</dbReference>
<proteinExistence type="predicted"/>
<protein>
    <recommendedName>
        <fullName evidence="1">PDEase domain-containing protein</fullName>
    </recommendedName>
</protein>
<reference evidence="2" key="1">
    <citation type="submission" date="2021-06" db="EMBL/GenBank/DDBJ databases">
        <authorList>
            <person name="Hodson N. C."/>
            <person name="Mongue J. A."/>
            <person name="Jaron S. K."/>
        </authorList>
    </citation>
    <scope>NUCLEOTIDE SEQUENCE</scope>
</reference>
<feature type="domain" description="PDEase" evidence="1">
    <location>
        <begin position="1"/>
        <end position="117"/>
    </location>
</feature>
<dbReference type="OrthoDB" id="189220at2759"/>
<gene>
    <name evidence="2" type="ORF">AFUS01_LOCUS17471</name>
</gene>
<sequence>VLATDMSKHMSLLADLKTMVETKKVAGSGVLLLDNYTDRIQVLQNMVHCADLSNPTKPLALYRRYVDKLMDEFFLQGDKEREQGLDISPMCDRHNATIEKSQVRILFPLNFHFDYRK</sequence>
<comment type="caution">
    <text evidence="2">The sequence shown here is derived from an EMBL/GenBank/DDBJ whole genome shotgun (WGS) entry which is preliminary data.</text>
</comment>
<evidence type="ECO:0000313" key="3">
    <source>
        <dbReference type="Proteomes" id="UP000708208"/>
    </source>
</evidence>
<dbReference type="Pfam" id="PF00233">
    <property type="entry name" value="PDEase_I"/>
    <property type="match status" value="1"/>
</dbReference>
<dbReference type="PROSITE" id="PS51845">
    <property type="entry name" value="PDEASE_I_2"/>
    <property type="match status" value="1"/>
</dbReference>
<evidence type="ECO:0000259" key="1">
    <source>
        <dbReference type="PROSITE" id="PS51845"/>
    </source>
</evidence>
<organism evidence="2 3">
    <name type="scientific">Allacma fusca</name>
    <dbReference type="NCBI Taxonomy" id="39272"/>
    <lineage>
        <taxon>Eukaryota</taxon>
        <taxon>Metazoa</taxon>
        <taxon>Ecdysozoa</taxon>
        <taxon>Arthropoda</taxon>
        <taxon>Hexapoda</taxon>
        <taxon>Collembola</taxon>
        <taxon>Symphypleona</taxon>
        <taxon>Sminthuridae</taxon>
        <taxon>Allacma</taxon>
    </lineage>
</organism>
<dbReference type="Proteomes" id="UP000708208">
    <property type="component" value="Unassembled WGS sequence"/>
</dbReference>
<feature type="non-terminal residue" evidence="2">
    <location>
        <position position="1"/>
    </location>
</feature>
<keyword evidence="3" id="KW-1185">Reference proteome</keyword>
<dbReference type="PANTHER" id="PTHR11347">
    <property type="entry name" value="CYCLIC NUCLEOTIDE PHOSPHODIESTERASE"/>
    <property type="match status" value="1"/>
</dbReference>
<evidence type="ECO:0000313" key="2">
    <source>
        <dbReference type="EMBL" id="CAG7728710.1"/>
    </source>
</evidence>
<name>A0A8J2KMN9_9HEXA</name>
<dbReference type="GO" id="GO:0007165">
    <property type="term" value="P:signal transduction"/>
    <property type="evidence" value="ECO:0007669"/>
    <property type="project" value="InterPro"/>
</dbReference>
<dbReference type="GO" id="GO:0004114">
    <property type="term" value="F:3',5'-cyclic-nucleotide phosphodiesterase activity"/>
    <property type="evidence" value="ECO:0007669"/>
    <property type="project" value="InterPro"/>
</dbReference>
<dbReference type="AlphaFoldDB" id="A0A8J2KMN9"/>